<dbReference type="OrthoDB" id="1049195at2759"/>
<sequence length="266" mass="29819">MAGGIDMSLDDIKKRSAAAVASRRRFTVVHNPARTTPYPIPQCLIGCQVRQQSMVALFPEMVLEESGAAKIESGTKLYLSNLDHGVTNDDIKLLFSEEGELKSYTIHYDQSGRSKGTAEVVFVRHSDALLAIKKYNNMRLDGKPLQIELVGTSLATPAVAPLCQNNLMGRPNDVHFSTRGRVGDSGFHNDFAQGYLPRGRGEEKDHIRKVSFRDLDHSFERFHRTQSQRSYAKVNGNFGKVTAKDLDDDLERYHLEAKRIKKQNGK</sequence>
<dbReference type="CDD" id="cd12680">
    <property type="entry name" value="RRM_THOC4"/>
    <property type="match status" value="1"/>
</dbReference>
<dbReference type="Proteomes" id="UP000008827">
    <property type="component" value="Chromosome 2"/>
</dbReference>
<dbReference type="InterPro" id="IPR035979">
    <property type="entry name" value="RBD_domain_sf"/>
</dbReference>
<dbReference type="PANTHER" id="PTHR19965:SF93">
    <property type="entry name" value="RNA RECOGNITION MOTIF"/>
    <property type="match status" value="1"/>
</dbReference>
<dbReference type="InterPro" id="IPR012677">
    <property type="entry name" value="Nucleotide-bd_a/b_plait_sf"/>
</dbReference>
<gene>
    <name evidence="5" type="primary">LOC100785926</name>
    <name evidence="4" type="ORF">GLYMA_02G093700</name>
</gene>
<dbReference type="PROSITE" id="PS50102">
    <property type="entry name" value="RRM"/>
    <property type="match status" value="1"/>
</dbReference>
<dbReference type="Pfam" id="PF00076">
    <property type="entry name" value="RRM_1"/>
    <property type="match status" value="1"/>
</dbReference>
<accession>A0A0R0KUJ0</accession>
<reference evidence="5" key="2">
    <citation type="submission" date="2018-02" db="UniProtKB">
        <authorList>
            <consortium name="EnsemblPlants"/>
        </authorList>
    </citation>
    <scope>IDENTIFICATION</scope>
    <source>
        <strain evidence="5">Williams 82</strain>
    </source>
</reference>
<dbReference type="GO" id="GO:0005634">
    <property type="term" value="C:nucleus"/>
    <property type="evidence" value="ECO:0000318"/>
    <property type="project" value="GO_Central"/>
</dbReference>
<reference evidence="4" key="3">
    <citation type="submission" date="2018-07" db="EMBL/GenBank/DDBJ databases">
        <title>WGS assembly of Glycine max.</title>
        <authorList>
            <person name="Schmutz J."/>
            <person name="Cannon S."/>
            <person name="Schlueter J."/>
            <person name="Ma J."/>
            <person name="Mitros T."/>
            <person name="Nelson W."/>
            <person name="Hyten D."/>
            <person name="Song Q."/>
            <person name="Thelen J."/>
            <person name="Cheng J."/>
            <person name="Xu D."/>
            <person name="Hellsten U."/>
            <person name="May G."/>
            <person name="Yu Y."/>
            <person name="Sakurai T."/>
            <person name="Umezawa T."/>
            <person name="Bhattacharyya M."/>
            <person name="Sandhu D."/>
            <person name="Valliyodan B."/>
            <person name="Lindquist E."/>
            <person name="Peto M."/>
            <person name="Grant D."/>
            <person name="Shu S."/>
            <person name="Goodstein D."/>
            <person name="Barry K."/>
            <person name="Futrell-Griggs M."/>
            <person name="Abernathy B."/>
            <person name="Du J."/>
            <person name="Tian Z."/>
            <person name="Zhu L."/>
            <person name="Gill N."/>
            <person name="Joshi T."/>
            <person name="Libault M."/>
            <person name="Sethuraman A."/>
            <person name="Zhang X."/>
            <person name="Shinozaki K."/>
            <person name="Nguyen H."/>
            <person name="Wing R."/>
            <person name="Cregan P."/>
            <person name="Specht J."/>
            <person name="Grimwood J."/>
            <person name="Rokhsar D."/>
            <person name="Stacey G."/>
            <person name="Shoemaker R."/>
            <person name="Jackson S."/>
        </authorList>
    </citation>
    <scope>NUCLEOTIDE SEQUENCE</scope>
    <source>
        <tissue evidence="4">Callus</tissue>
    </source>
</reference>
<dbReference type="STRING" id="3847.A0A0R0KUJ0"/>
<evidence type="ECO:0000313" key="4">
    <source>
        <dbReference type="EMBL" id="KRH70494.1"/>
    </source>
</evidence>
<dbReference type="InterPro" id="IPR051229">
    <property type="entry name" value="ALYREF_mRNA_export"/>
</dbReference>
<dbReference type="ExpressionAtlas" id="A0A0R0KUJ0">
    <property type="expression patterns" value="baseline and differential"/>
</dbReference>
<dbReference type="InterPro" id="IPR000504">
    <property type="entry name" value="RRM_dom"/>
</dbReference>
<reference evidence="4 5" key="1">
    <citation type="journal article" date="2010" name="Nature">
        <title>Genome sequence of the palaeopolyploid soybean.</title>
        <authorList>
            <person name="Schmutz J."/>
            <person name="Cannon S.B."/>
            <person name="Schlueter J."/>
            <person name="Ma J."/>
            <person name="Mitros T."/>
            <person name="Nelson W."/>
            <person name="Hyten D.L."/>
            <person name="Song Q."/>
            <person name="Thelen J.J."/>
            <person name="Cheng J."/>
            <person name="Xu D."/>
            <person name="Hellsten U."/>
            <person name="May G.D."/>
            <person name="Yu Y."/>
            <person name="Sakurai T."/>
            <person name="Umezawa T."/>
            <person name="Bhattacharyya M.K."/>
            <person name="Sandhu D."/>
            <person name="Valliyodan B."/>
            <person name="Lindquist E."/>
            <person name="Peto M."/>
            <person name="Grant D."/>
            <person name="Shu S."/>
            <person name="Goodstein D."/>
            <person name="Barry K."/>
            <person name="Futrell-Griggs M."/>
            <person name="Abernathy B."/>
            <person name="Du J."/>
            <person name="Tian Z."/>
            <person name="Zhu L."/>
            <person name="Gill N."/>
            <person name="Joshi T."/>
            <person name="Libault M."/>
            <person name="Sethuraman A."/>
            <person name="Zhang X.-C."/>
            <person name="Shinozaki K."/>
            <person name="Nguyen H.T."/>
            <person name="Wing R.A."/>
            <person name="Cregan P."/>
            <person name="Specht J."/>
            <person name="Grimwood J."/>
            <person name="Rokhsar D."/>
            <person name="Stacey G."/>
            <person name="Shoemaker R.C."/>
            <person name="Jackson S.A."/>
        </authorList>
    </citation>
    <scope>NUCLEOTIDE SEQUENCE [LARGE SCALE GENOMIC DNA]</scope>
    <source>
        <strain evidence="5">cv. Williams 82</strain>
        <tissue evidence="4">Callus</tissue>
    </source>
</reference>
<name>A0A0R0KUJ0_SOYBN</name>
<dbReference type="Gene3D" id="3.30.70.330">
    <property type="match status" value="1"/>
</dbReference>
<dbReference type="SUPFAM" id="SSF54928">
    <property type="entry name" value="RNA-binding domain, RBD"/>
    <property type="match status" value="1"/>
</dbReference>
<organism evidence="4">
    <name type="scientific">Glycine max</name>
    <name type="common">Soybean</name>
    <name type="synonym">Glycine hispida</name>
    <dbReference type="NCBI Taxonomy" id="3847"/>
    <lineage>
        <taxon>Eukaryota</taxon>
        <taxon>Viridiplantae</taxon>
        <taxon>Streptophyta</taxon>
        <taxon>Embryophyta</taxon>
        <taxon>Tracheophyta</taxon>
        <taxon>Spermatophyta</taxon>
        <taxon>Magnoliopsida</taxon>
        <taxon>eudicotyledons</taxon>
        <taxon>Gunneridae</taxon>
        <taxon>Pentapetalae</taxon>
        <taxon>rosids</taxon>
        <taxon>fabids</taxon>
        <taxon>Fabales</taxon>
        <taxon>Fabaceae</taxon>
        <taxon>Papilionoideae</taxon>
        <taxon>50 kb inversion clade</taxon>
        <taxon>NPAAA clade</taxon>
        <taxon>indigoferoid/millettioid clade</taxon>
        <taxon>Phaseoleae</taxon>
        <taxon>Glycine</taxon>
        <taxon>Glycine subgen. Soja</taxon>
    </lineage>
</organism>
<protein>
    <recommendedName>
        <fullName evidence="3">RRM domain-containing protein</fullName>
    </recommendedName>
</protein>
<keyword evidence="6" id="KW-1185">Reference proteome</keyword>
<dbReference type="EMBL" id="CM000835">
    <property type="protein sequence ID" value="KRH70494.1"/>
    <property type="molecule type" value="Genomic_DNA"/>
</dbReference>
<dbReference type="PANTHER" id="PTHR19965">
    <property type="entry name" value="RNA AND EXPORT FACTOR BINDING PROTEIN"/>
    <property type="match status" value="1"/>
</dbReference>
<dbReference type="EnsemblPlants" id="KRH70494">
    <property type="protein sequence ID" value="KRH70494"/>
    <property type="gene ID" value="GLYMA_02G093700"/>
</dbReference>
<evidence type="ECO:0000256" key="2">
    <source>
        <dbReference type="PROSITE-ProRule" id="PRU00176"/>
    </source>
</evidence>
<keyword evidence="1 2" id="KW-0694">RNA-binding</keyword>
<dbReference type="GeneID" id="100785926"/>
<feature type="domain" description="RRM" evidence="3">
    <location>
        <begin position="75"/>
        <end position="152"/>
    </location>
</feature>
<dbReference type="AlphaFoldDB" id="A0A0R0KUJ0"/>
<dbReference type="SMART" id="SM00360">
    <property type="entry name" value="RRM"/>
    <property type="match status" value="1"/>
</dbReference>
<dbReference type="GO" id="GO:0006406">
    <property type="term" value="P:mRNA export from nucleus"/>
    <property type="evidence" value="ECO:0000318"/>
    <property type="project" value="GO_Central"/>
</dbReference>
<evidence type="ECO:0000313" key="6">
    <source>
        <dbReference type="Proteomes" id="UP000008827"/>
    </source>
</evidence>
<evidence type="ECO:0000259" key="3">
    <source>
        <dbReference type="PROSITE" id="PS50102"/>
    </source>
</evidence>
<evidence type="ECO:0000256" key="1">
    <source>
        <dbReference type="ARBA" id="ARBA00022884"/>
    </source>
</evidence>
<dbReference type="SMR" id="A0A0R0KUJ0"/>
<evidence type="ECO:0000313" key="5">
    <source>
        <dbReference type="EnsemblPlants" id="KRH70494"/>
    </source>
</evidence>
<dbReference type="Gramene" id="KRH70494">
    <property type="protein sequence ID" value="KRH70494"/>
    <property type="gene ID" value="GLYMA_02G093700"/>
</dbReference>
<dbReference type="RefSeq" id="XP_025980909.1">
    <property type="nucleotide sequence ID" value="XM_026125124.1"/>
</dbReference>
<proteinExistence type="predicted"/>
<dbReference type="GO" id="GO:0003729">
    <property type="term" value="F:mRNA binding"/>
    <property type="evidence" value="ECO:0000318"/>
    <property type="project" value="GO_Central"/>
</dbReference>